<gene>
    <name evidence="1" type="ORF">SAMN05660691_03928</name>
</gene>
<dbReference type="OrthoDB" id="6465020at2"/>
<dbReference type="Proteomes" id="UP000199371">
    <property type="component" value="Unassembled WGS sequence"/>
</dbReference>
<evidence type="ECO:0000313" key="2">
    <source>
        <dbReference type="Proteomes" id="UP000199371"/>
    </source>
</evidence>
<dbReference type="Pfam" id="PF07369">
    <property type="entry name" value="DUF1488"/>
    <property type="match status" value="1"/>
</dbReference>
<dbReference type="InterPro" id="IPR009962">
    <property type="entry name" value="DUF1488"/>
</dbReference>
<sequence length="78" mass="8631">MNQQLIFNNDFAFDATRQAVSFSCLVSGLKVRCFIALPAEQTPAVFLPQVKADAFNWEDCAEQAIADDAYNAAGEIWL</sequence>
<dbReference type="EMBL" id="FNXF01000023">
    <property type="protein sequence ID" value="SEI12253.1"/>
    <property type="molecule type" value="Genomic_DNA"/>
</dbReference>
<accession>A0A1H6NBB5</accession>
<keyword evidence="2" id="KW-1185">Reference proteome</keyword>
<dbReference type="AlphaFoldDB" id="A0A1H6NBB5"/>
<dbReference type="RefSeq" id="WP_092796844.1">
    <property type="nucleotide sequence ID" value="NZ_FNXF01000023.1"/>
</dbReference>
<name>A0A1H6NBB5_9GAMM</name>
<organism evidence="1 2">
    <name type="scientific">Rheinheimera pacifica</name>
    <dbReference type="NCBI Taxonomy" id="173990"/>
    <lineage>
        <taxon>Bacteria</taxon>
        <taxon>Pseudomonadati</taxon>
        <taxon>Pseudomonadota</taxon>
        <taxon>Gammaproteobacteria</taxon>
        <taxon>Chromatiales</taxon>
        <taxon>Chromatiaceae</taxon>
        <taxon>Rheinheimera</taxon>
    </lineage>
</organism>
<evidence type="ECO:0008006" key="3">
    <source>
        <dbReference type="Google" id="ProtNLM"/>
    </source>
</evidence>
<dbReference type="SUPFAM" id="SSF160272">
    <property type="entry name" value="Shew3726-like"/>
    <property type="match status" value="1"/>
</dbReference>
<dbReference type="STRING" id="173990.SAMN05660691_03928"/>
<proteinExistence type="predicted"/>
<evidence type="ECO:0000313" key="1">
    <source>
        <dbReference type="EMBL" id="SEI12253.1"/>
    </source>
</evidence>
<protein>
    <recommendedName>
        <fullName evidence="3">DUF1488 domain-containing protein</fullName>
    </recommendedName>
</protein>
<dbReference type="Gene3D" id="3.30.160.140">
    <property type="entry name" value="Shew3726-like"/>
    <property type="match status" value="1"/>
</dbReference>
<dbReference type="InterPro" id="IPR036692">
    <property type="entry name" value="Shew3726-like_sf"/>
</dbReference>
<reference evidence="2" key="1">
    <citation type="submission" date="2016-10" db="EMBL/GenBank/DDBJ databases">
        <authorList>
            <person name="Varghese N."/>
            <person name="Submissions S."/>
        </authorList>
    </citation>
    <scope>NUCLEOTIDE SEQUENCE [LARGE SCALE GENOMIC DNA]</scope>
    <source>
        <strain evidence="2">DSM 17616</strain>
    </source>
</reference>